<keyword evidence="1" id="KW-0547">Nucleotide-binding</keyword>
<accession>A0ABU9IF12</accession>
<reference evidence="4 5" key="1">
    <citation type="submission" date="2024-04" db="EMBL/GenBank/DDBJ databases">
        <title>Aurantiacibacter sp. DGU6 16S ribosomal RNA gene Genome sequencing and assembly.</title>
        <authorList>
            <person name="Park S."/>
        </authorList>
    </citation>
    <scope>NUCLEOTIDE SEQUENCE [LARGE SCALE GENOMIC DNA]</scope>
    <source>
        <strain evidence="4 5">DGU6</strain>
    </source>
</reference>
<dbReference type="Gene3D" id="3.40.50.300">
    <property type="entry name" value="P-loop containing nucleotide triphosphate hydrolases"/>
    <property type="match status" value="1"/>
</dbReference>
<name>A0ABU9IF12_9SPHN</name>
<keyword evidence="2" id="KW-0067">ATP-binding</keyword>
<keyword evidence="5" id="KW-1185">Reference proteome</keyword>
<sequence length="402" mass="43515">MMTKEGFNLDVTNSELASSRGRLTIVASEAVIGSLQAQLVRGTSHGFEFCELDPAQPIPADVIDKADAIVVEVVPQDPQSTRRIAQVHARRPDLAQIVAMADASVSTVRQLLREGVSDVLSLPLQLEELLDSAANIFSSKRPTPAAEIELAPLVAVLRAQGGEGATTLVTHLAQQFAEQDSLGKGVCIIDLDVQSGSIAPFLGLTPRRSIEDLLMSGARLDRAILKSVAIDRGNGVNLIAAPFEIEPFEQIDISQVLKIIQLARREFDVVLLDLPANWTNWNLSVLLEASQVLLVVSLQVASLRQAKRRIELFKSAGIGPDKIGIVVNRVQKRLFSNIDLKDVAETLRSEVLTSLADEGSRITDAQDQGLLLPELHSKSKYGGGIEKLALNLLQRFGKVPKS</sequence>
<dbReference type="PANTHER" id="PTHR43384">
    <property type="entry name" value="SEPTUM SITE-DETERMINING PROTEIN MIND HOMOLOG, CHLOROPLASTIC-RELATED"/>
    <property type="match status" value="1"/>
</dbReference>
<organism evidence="4 5">
    <name type="scientific">Aurantiacibacter gilvus</name>
    <dbReference type="NCBI Taxonomy" id="3139141"/>
    <lineage>
        <taxon>Bacteria</taxon>
        <taxon>Pseudomonadati</taxon>
        <taxon>Pseudomonadota</taxon>
        <taxon>Alphaproteobacteria</taxon>
        <taxon>Sphingomonadales</taxon>
        <taxon>Erythrobacteraceae</taxon>
        <taxon>Aurantiacibacter</taxon>
    </lineage>
</organism>
<dbReference type="SUPFAM" id="SSF52172">
    <property type="entry name" value="CheY-like"/>
    <property type="match status" value="1"/>
</dbReference>
<evidence type="ECO:0000256" key="2">
    <source>
        <dbReference type="ARBA" id="ARBA00022840"/>
    </source>
</evidence>
<gene>
    <name evidence="4" type="ORF">AAEO60_10050</name>
</gene>
<dbReference type="Gene3D" id="3.40.50.2300">
    <property type="match status" value="1"/>
</dbReference>
<evidence type="ECO:0000313" key="4">
    <source>
        <dbReference type="EMBL" id="MEL1251014.1"/>
    </source>
</evidence>
<protein>
    <submittedName>
        <fullName evidence="4">AAA family ATPase</fullName>
    </submittedName>
</protein>
<dbReference type="InterPro" id="IPR011006">
    <property type="entry name" value="CheY-like_superfamily"/>
</dbReference>
<dbReference type="EMBL" id="JBBYHV010000002">
    <property type="protein sequence ID" value="MEL1251014.1"/>
    <property type="molecule type" value="Genomic_DNA"/>
</dbReference>
<comment type="caution">
    <text evidence="4">The sequence shown here is derived from an EMBL/GenBank/DDBJ whole genome shotgun (WGS) entry which is preliminary data.</text>
</comment>
<evidence type="ECO:0000256" key="1">
    <source>
        <dbReference type="ARBA" id="ARBA00022741"/>
    </source>
</evidence>
<dbReference type="Pfam" id="PF01656">
    <property type="entry name" value="CbiA"/>
    <property type="match status" value="1"/>
</dbReference>
<feature type="domain" description="CobQ/CobB/MinD/ParA nucleotide binding" evidence="3">
    <location>
        <begin position="155"/>
        <end position="353"/>
    </location>
</feature>
<dbReference type="InterPro" id="IPR002586">
    <property type="entry name" value="CobQ/CobB/MinD/ParA_Nub-bd_dom"/>
</dbReference>
<evidence type="ECO:0000259" key="3">
    <source>
        <dbReference type="Pfam" id="PF01656"/>
    </source>
</evidence>
<dbReference type="Proteomes" id="UP001497045">
    <property type="component" value="Unassembled WGS sequence"/>
</dbReference>
<dbReference type="SUPFAM" id="SSF52540">
    <property type="entry name" value="P-loop containing nucleoside triphosphate hydrolases"/>
    <property type="match status" value="1"/>
</dbReference>
<dbReference type="InterPro" id="IPR027417">
    <property type="entry name" value="P-loop_NTPase"/>
</dbReference>
<dbReference type="PANTHER" id="PTHR43384:SF6">
    <property type="entry name" value="SEPTUM SITE-DETERMINING PROTEIN MIND HOMOLOG, CHLOROPLASTIC"/>
    <property type="match status" value="1"/>
</dbReference>
<evidence type="ECO:0000313" key="5">
    <source>
        <dbReference type="Proteomes" id="UP001497045"/>
    </source>
</evidence>
<proteinExistence type="predicted"/>
<dbReference type="InterPro" id="IPR050625">
    <property type="entry name" value="ParA/MinD_ATPase"/>
</dbReference>
<dbReference type="RefSeq" id="WP_341673581.1">
    <property type="nucleotide sequence ID" value="NZ_JBBYHV010000002.1"/>
</dbReference>